<organism evidence="2 3">
    <name type="scientific">Nothoprocta perdicaria</name>
    <name type="common">Chilean tinamou</name>
    <name type="synonym">Crypturus perdicarius</name>
    <dbReference type="NCBI Taxonomy" id="30464"/>
    <lineage>
        <taxon>Eukaryota</taxon>
        <taxon>Metazoa</taxon>
        <taxon>Chordata</taxon>
        <taxon>Craniata</taxon>
        <taxon>Vertebrata</taxon>
        <taxon>Euteleostomi</taxon>
        <taxon>Archelosauria</taxon>
        <taxon>Archosauria</taxon>
        <taxon>Dinosauria</taxon>
        <taxon>Saurischia</taxon>
        <taxon>Theropoda</taxon>
        <taxon>Coelurosauria</taxon>
        <taxon>Aves</taxon>
        <taxon>Palaeognathae</taxon>
        <taxon>Tinamiformes</taxon>
        <taxon>Tinamidae</taxon>
        <taxon>Nothoprocta</taxon>
    </lineage>
</organism>
<evidence type="ECO:0000256" key="1">
    <source>
        <dbReference type="SAM" id="MobiDB-lite"/>
    </source>
</evidence>
<dbReference type="Proteomes" id="UP000694420">
    <property type="component" value="Unplaced"/>
</dbReference>
<feature type="region of interest" description="Disordered" evidence="1">
    <location>
        <begin position="51"/>
        <end position="77"/>
    </location>
</feature>
<sequence length="137" mass="15320">MHGEWVQRPSVRCRRGWPRLFGCKLGTALLNSAQMVSEGHQWVKGSCIAPHTGRAQSHRTDDPRHTPGQDKGAVPPRIGSLHLRTQHIKAIKESCAQCRDFKGKYECKDTAFLNQRGEIAEDKLNAAGTSIRNRLIP</sequence>
<proteinExistence type="predicted"/>
<dbReference type="AlphaFoldDB" id="A0A8C6YXQ9"/>
<evidence type="ECO:0000313" key="3">
    <source>
        <dbReference type="Proteomes" id="UP000694420"/>
    </source>
</evidence>
<reference evidence="2" key="2">
    <citation type="submission" date="2025-09" db="UniProtKB">
        <authorList>
            <consortium name="Ensembl"/>
        </authorList>
    </citation>
    <scope>IDENTIFICATION</scope>
</reference>
<dbReference type="Ensembl" id="ENSNPET00000006997.1">
    <property type="protein sequence ID" value="ENSNPEP00000006830.1"/>
    <property type="gene ID" value="ENSNPEG00000005138.1"/>
</dbReference>
<reference evidence="2" key="1">
    <citation type="submission" date="2025-08" db="UniProtKB">
        <authorList>
            <consortium name="Ensembl"/>
        </authorList>
    </citation>
    <scope>IDENTIFICATION</scope>
</reference>
<evidence type="ECO:0000313" key="2">
    <source>
        <dbReference type="Ensembl" id="ENSNPEP00000006830.1"/>
    </source>
</evidence>
<protein>
    <submittedName>
        <fullName evidence="2">Uncharacterized protein</fullName>
    </submittedName>
</protein>
<name>A0A8C6YXQ9_NOTPE</name>
<feature type="compositionally biased region" description="Basic and acidic residues" evidence="1">
    <location>
        <begin position="58"/>
        <end position="68"/>
    </location>
</feature>
<keyword evidence="3" id="KW-1185">Reference proteome</keyword>
<accession>A0A8C6YXQ9</accession>